<feature type="compositionally biased region" description="Polar residues" evidence="8">
    <location>
        <begin position="762"/>
        <end position="771"/>
    </location>
</feature>
<feature type="compositionally biased region" description="Basic and acidic residues" evidence="8">
    <location>
        <begin position="380"/>
        <end position="398"/>
    </location>
</feature>
<dbReference type="PROSITE" id="PS00229">
    <property type="entry name" value="TAU_MAP_1"/>
    <property type="match status" value="1"/>
</dbReference>
<name>A0A8T0B1V1_SILME</name>
<feature type="region of interest" description="Disordered" evidence="8">
    <location>
        <begin position="269"/>
        <end position="665"/>
    </location>
</feature>
<dbReference type="GO" id="GO:0008017">
    <property type="term" value="F:microtubule binding"/>
    <property type="evidence" value="ECO:0007669"/>
    <property type="project" value="InterPro"/>
</dbReference>
<feature type="compositionally biased region" description="Polar residues" evidence="8">
    <location>
        <begin position="269"/>
        <end position="280"/>
    </location>
</feature>
<evidence type="ECO:0000256" key="2">
    <source>
        <dbReference type="ARBA" id="ARBA00022490"/>
    </source>
</evidence>
<dbReference type="Proteomes" id="UP000606274">
    <property type="component" value="Unassembled WGS sequence"/>
</dbReference>
<feature type="compositionally biased region" description="Polar residues" evidence="8">
    <location>
        <begin position="212"/>
        <end position="234"/>
    </location>
</feature>
<dbReference type="PANTHER" id="PTHR11501">
    <property type="entry name" value="MICROTUBULE-ASSOCIATED PROTEIN"/>
    <property type="match status" value="1"/>
</dbReference>
<evidence type="ECO:0000256" key="4">
    <source>
        <dbReference type="ARBA" id="ARBA00022701"/>
    </source>
</evidence>
<keyword evidence="10" id="KW-1185">Reference proteome</keyword>
<feature type="compositionally biased region" description="Basic and acidic residues" evidence="8">
    <location>
        <begin position="345"/>
        <end position="355"/>
    </location>
</feature>
<dbReference type="Pfam" id="PF00418">
    <property type="entry name" value="Tubulin-binding"/>
    <property type="match status" value="3"/>
</dbReference>
<evidence type="ECO:0000256" key="5">
    <source>
        <dbReference type="ARBA" id="ARBA00022737"/>
    </source>
</evidence>
<feature type="compositionally biased region" description="Polar residues" evidence="8">
    <location>
        <begin position="549"/>
        <end position="560"/>
    </location>
</feature>
<comment type="caution">
    <text evidence="9">The sequence shown here is derived from an EMBL/GenBank/DDBJ whole genome shotgun (WGS) entry which is preliminary data.</text>
</comment>
<organism evidence="9 10">
    <name type="scientific">Silurus meridionalis</name>
    <name type="common">Southern catfish</name>
    <name type="synonym">Silurus soldatovi meridionalis</name>
    <dbReference type="NCBI Taxonomy" id="175797"/>
    <lineage>
        <taxon>Eukaryota</taxon>
        <taxon>Metazoa</taxon>
        <taxon>Chordata</taxon>
        <taxon>Craniata</taxon>
        <taxon>Vertebrata</taxon>
        <taxon>Euteleostomi</taxon>
        <taxon>Actinopterygii</taxon>
        <taxon>Neopterygii</taxon>
        <taxon>Teleostei</taxon>
        <taxon>Ostariophysi</taxon>
        <taxon>Siluriformes</taxon>
        <taxon>Siluridae</taxon>
        <taxon>Silurus</taxon>
    </lineage>
</organism>
<feature type="region of interest" description="Disordered" evidence="8">
    <location>
        <begin position="211"/>
        <end position="249"/>
    </location>
</feature>
<evidence type="ECO:0000256" key="1">
    <source>
        <dbReference type="ARBA" id="ARBA00004245"/>
    </source>
</evidence>
<dbReference type="GO" id="GO:0000226">
    <property type="term" value="P:microtubule cytoskeleton organization"/>
    <property type="evidence" value="ECO:0007669"/>
    <property type="project" value="TreeGrafter"/>
</dbReference>
<sequence>MNKTSVEVCHKNLSSLLPCHSASPRGFGPDEVMGRWICQGKANSLFTESFLHNSKGLSFSYDGRREVFKDRDIVAFVDQIERGGAPDRKRRQAAHHSFLKPLESLTKTMDFKGDIHTNGTPKSGQDSLVKKDHLATTGASFEMKMGDPIDKTGGKKEDTSIISGLSVGQIGNQCQGSLGENGFGQTRKTDMFGLTQQGMNPSANMNMGLPPFQSSKPPTMAESQMTSILPSNEPSKPLLAPNKPSDTITHNILDKPAEECSLTGQAMLTHSPNKAEQSLSEPLGYQGVPHKEATSNEGSDEAVQQKKMKCETTEEAYSLLECLRSPEKTQSKSSNQEDSAPDNGESWKSEIREWGGGRIQAKKTKTRMKLPEEWANIPDSVKEDTTAKEKIEKMDTSSKADIINTPENTEKADTKKVDNVGRIQEKEKQDCKTEKNGKLEKVNNTEEIKKDMKEEKKNGGEKVDKTVKNEKNVKAAKETSKTTASNGTKDLISLDKVKSNKQNLSKPSSHVTGENSGITSNSANKKGPVAKKTSPTGTKKPPGIISSHLAKTSENNTSAQRKPPVPKFNGASAPKGSAGTKTSTSTVKPSLMKTSTNATSAASTDGAPRPSRITKPPVPKQVPQTKKPPVPRAPRNTRISNTPMPDLKNVSSKIGSTGNMKYQPSGGKVQIVHKKMDFSHITSRCGSKDNIKHIPGGGNVQILNKKVDLGKVSSKFGSKDNINHKPGGVNVKVESQKSKIKTKTGSRDDVSQEPGGDHSENLETQQKSEQSPPAPNPPIQTNEGVKETVPTPAPSEGQGLWNSSSQDKHISATN</sequence>
<feature type="compositionally biased region" description="Low complexity" evidence="8">
    <location>
        <begin position="575"/>
        <end position="586"/>
    </location>
</feature>
<feature type="region of interest" description="Disordered" evidence="8">
    <location>
        <begin position="714"/>
        <end position="814"/>
    </location>
</feature>
<protein>
    <recommendedName>
        <fullName evidence="7">Microtubule-associated protein</fullName>
    </recommendedName>
</protein>
<reference evidence="9" key="1">
    <citation type="submission" date="2020-08" db="EMBL/GenBank/DDBJ databases">
        <title>Chromosome-level assembly of Southern catfish (Silurus meridionalis) provides insights into visual adaptation to the nocturnal and benthic lifestyles.</title>
        <authorList>
            <person name="Zhang Y."/>
            <person name="Wang D."/>
            <person name="Peng Z."/>
        </authorList>
    </citation>
    <scope>NUCLEOTIDE SEQUENCE</scope>
    <source>
        <strain evidence="9">SWU-2019-XX</strain>
        <tissue evidence="9">Muscle</tissue>
    </source>
</reference>
<dbReference type="GO" id="GO:0031175">
    <property type="term" value="P:neuron projection development"/>
    <property type="evidence" value="ECO:0007669"/>
    <property type="project" value="TreeGrafter"/>
</dbReference>
<dbReference type="PROSITE" id="PS51491">
    <property type="entry name" value="TAU_MAP_2"/>
    <property type="match status" value="3"/>
</dbReference>
<dbReference type="GO" id="GO:0005874">
    <property type="term" value="C:microtubule"/>
    <property type="evidence" value="ECO:0007669"/>
    <property type="project" value="UniProtKB-KW"/>
</dbReference>
<feature type="compositionally biased region" description="Low complexity" evidence="8">
    <location>
        <begin position="531"/>
        <end position="543"/>
    </location>
</feature>
<feature type="compositionally biased region" description="Low complexity" evidence="8">
    <location>
        <begin position="594"/>
        <end position="604"/>
    </location>
</feature>
<evidence type="ECO:0000256" key="8">
    <source>
        <dbReference type="SAM" id="MobiDB-lite"/>
    </source>
</evidence>
<keyword evidence="3" id="KW-0597">Phosphoprotein</keyword>
<accession>A0A8T0B1V1</accession>
<evidence type="ECO:0000256" key="3">
    <source>
        <dbReference type="ARBA" id="ARBA00022553"/>
    </source>
</evidence>
<keyword evidence="6 7" id="KW-0206">Cytoskeleton</keyword>
<feature type="compositionally biased region" description="Polar residues" evidence="8">
    <location>
        <begin position="637"/>
        <end position="662"/>
    </location>
</feature>
<feature type="compositionally biased region" description="Basic and acidic residues" evidence="8">
    <location>
        <begin position="745"/>
        <end position="761"/>
    </location>
</feature>
<evidence type="ECO:0000313" key="9">
    <source>
        <dbReference type="EMBL" id="KAF7700100.1"/>
    </source>
</evidence>
<evidence type="ECO:0000256" key="6">
    <source>
        <dbReference type="ARBA" id="ARBA00023212"/>
    </source>
</evidence>
<dbReference type="InterPro" id="IPR001084">
    <property type="entry name" value="MAP_tubulin-bd_rpt"/>
</dbReference>
<keyword evidence="4 7" id="KW-0493">Microtubule</keyword>
<comment type="subcellular location">
    <subcellularLocation>
        <location evidence="1 7">Cytoplasm</location>
        <location evidence="1 7">Cytoskeleton</location>
    </subcellularLocation>
</comment>
<gene>
    <name evidence="9" type="ORF">HF521_003058</name>
</gene>
<dbReference type="EMBL" id="JABFDY010000012">
    <property type="protein sequence ID" value="KAF7700100.1"/>
    <property type="molecule type" value="Genomic_DNA"/>
</dbReference>
<feature type="compositionally biased region" description="Polar residues" evidence="8">
    <location>
        <begin position="500"/>
        <end position="524"/>
    </location>
</feature>
<feature type="compositionally biased region" description="Pro residues" evidence="8">
    <location>
        <begin position="616"/>
        <end position="632"/>
    </location>
</feature>
<evidence type="ECO:0000256" key="7">
    <source>
        <dbReference type="RuleBase" id="RU000686"/>
    </source>
</evidence>
<dbReference type="GO" id="GO:0043005">
    <property type="term" value="C:neuron projection"/>
    <property type="evidence" value="ECO:0007669"/>
    <property type="project" value="TreeGrafter"/>
</dbReference>
<feature type="compositionally biased region" description="Basic and acidic residues" evidence="8">
    <location>
        <begin position="408"/>
        <end position="480"/>
    </location>
</feature>
<dbReference type="AlphaFoldDB" id="A0A8T0B1V1"/>
<dbReference type="PANTHER" id="PTHR11501:SF16">
    <property type="entry name" value="MICROTUBULE-ASSOCIATED PROTEIN 4"/>
    <property type="match status" value="1"/>
</dbReference>
<keyword evidence="5" id="KW-0677">Repeat</keyword>
<proteinExistence type="predicted"/>
<dbReference type="InterPro" id="IPR027324">
    <property type="entry name" value="MAP2/MAP4/Tau"/>
</dbReference>
<keyword evidence="2 7" id="KW-0963">Cytoplasm</keyword>
<evidence type="ECO:0000313" key="10">
    <source>
        <dbReference type="Proteomes" id="UP000606274"/>
    </source>
</evidence>